<dbReference type="InterPro" id="IPR006680">
    <property type="entry name" value="Amidohydro-rel"/>
</dbReference>
<evidence type="ECO:0000256" key="3">
    <source>
        <dbReference type="SAM" id="SignalP"/>
    </source>
</evidence>
<dbReference type="InterPro" id="IPR032466">
    <property type="entry name" value="Metal_Hydrolase"/>
</dbReference>
<sequence length="367" mass="41402">MSTLKRRDFLGASAAAALLASSGAVRAGSQSQPGRIIATEEAFAPKRYFQEYLKLAERNESMVTRYLKMYYEKPQVVKQLGDIDIRLEDMDRHGVDMHVLSMTAPGVQVFEEALGTELAIETNEEIASIIKRYPQRFAGLATIAPQAPEKAAAEIRRCMSELGFSGVIINSHTQGEFLDNPKFAPILEEAIRQQAPIYLHPTFPPDTMIEAYTDYGMMGALWGFQAECSMHVTRMILSGVFDRYPELQIVLGHMGEGLPYWLGRMDNRYQNILRRGGLKPLGMTPLKKLPSEYFRSNFTVTTSGMNWQPPLNYCLDLMGPDRVMFAIDFPFERTGDAMGFLMDAKKTLPTKVYEQLSHGNAERLFRL</sequence>
<dbReference type="GO" id="GO:0016831">
    <property type="term" value="F:carboxy-lyase activity"/>
    <property type="evidence" value="ECO:0007669"/>
    <property type="project" value="InterPro"/>
</dbReference>
<dbReference type="GO" id="GO:0016787">
    <property type="term" value="F:hydrolase activity"/>
    <property type="evidence" value="ECO:0007669"/>
    <property type="project" value="InterPro"/>
</dbReference>
<organism evidence="5 6">
    <name type="scientific">Pseudomaricurvus hydrocarbonicus</name>
    <dbReference type="NCBI Taxonomy" id="1470433"/>
    <lineage>
        <taxon>Bacteria</taxon>
        <taxon>Pseudomonadati</taxon>
        <taxon>Pseudomonadota</taxon>
        <taxon>Gammaproteobacteria</taxon>
        <taxon>Cellvibrionales</taxon>
        <taxon>Cellvibrionaceae</taxon>
        <taxon>Pseudomaricurvus</taxon>
    </lineage>
</organism>
<evidence type="ECO:0000256" key="2">
    <source>
        <dbReference type="ARBA" id="ARBA00023239"/>
    </source>
</evidence>
<dbReference type="PANTHER" id="PTHR21240:SF30">
    <property type="entry name" value="AMIDOHYDROLASE-RELATED DOMAIN-CONTAINING PROTEIN-RELATED"/>
    <property type="match status" value="1"/>
</dbReference>
<dbReference type="PROSITE" id="PS51318">
    <property type="entry name" value="TAT"/>
    <property type="match status" value="1"/>
</dbReference>
<dbReference type="EMBL" id="JAAONZ010000005">
    <property type="protein sequence ID" value="NHO65804.1"/>
    <property type="molecule type" value="Genomic_DNA"/>
</dbReference>
<feature type="domain" description="Amidohydrolase-related" evidence="4">
    <location>
        <begin position="82"/>
        <end position="367"/>
    </location>
</feature>
<evidence type="ECO:0000313" key="5">
    <source>
        <dbReference type="EMBL" id="NHO65804.1"/>
    </source>
</evidence>
<dbReference type="Gene3D" id="3.20.20.140">
    <property type="entry name" value="Metal-dependent hydrolases"/>
    <property type="match status" value="1"/>
</dbReference>
<name>A0A9E5JSL8_9GAMM</name>
<keyword evidence="6" id="KW-1185">Reference proteome</keyword>
<gene>
    <name evidence="5" type="ORF">G8770_09645</name>
</gene>
<keyword evidence="2" id="KW-0456">Lyase</keyword>
<dbReference type="InterPro" id="IPR032465">
    <property type="entry name" value="ACMSD"/>
</dbReference>
<dbReference type="AlphaFoldDB" id="A0A9E5JSL8"/>
<dbReference type="PANTHER" id="PTHR21240">
    <property type="entry name" value="2-AMINO-3-CARBOXYLMUCONATE-6-SEMIALDEHYDE DECARBOXYLASE"/>
    <property type="match status" value="1"/>
</dbReference>
<dbReference type="InterPro" id="IPR019546">
    <property type="entry name" value="TAT_signal_bac_arc"/>
</dbReference>
<dbReference type="RefSeq" id="WP_167185392.1">
    <property type="nucleotide sequence ID" value="NZ_JAAONZ010000005.1"/>
</dbReference>
<dbReference type="GO" id="GO:0005829">
    <property type="term" value="C:cytosol"/>
    <property type="evidence" value="ECO:0007669"/>
    <property type="project" value="TreeGrafter"/>
</dbReference>
<protein>
    <submittedName>
        <fullName evidence="5">Amidohydrolase</fullName>
    </submittedName>
</protein>
<evidence type="ECO:0000256" key="1">
    <source>
        <dbReference type="ARBA" id="ARBA00022729"/>
    </source>
</evidence>
<dbReference type="Proteomes" id="UP000787472">
    <property type="component" value="Unassembled WGS sequence"/>
</dbReference>
<evidence type="ECO:0000313" key="6">
    <source>
        <dbReference type="Proteomes" id="UP000787472"/>
    </source>
</evidence>
<dbReference type="Pfam" id="PF04909">
    <property type="entry name" value="Amidohydro_2"/>
    <property type="match status" value="1"/>
</dbReference>
<dbReference type="GO" id="GO:0019748">
    <property type="term" value="P:secondary metabolic process"/>
    <property type="evidence" value="ECO:0007669"/>
    <property type="project" value="TreeGrafter"/>
</dbReference>
<dbReference type="InterPro" id="IPR006311">
    <property type="entry name" value="TAT_signal"/>
</dbReference>
<dbReference type="SUPFAM" id="SSF51556">
    <property type="entry name" value="Metallo-dependent hydrolases"/>
    <property type="match status" value="1"/>
</dbReference>
<keyword evidence="1 3" id="KW-0732">Signal</keyword>
<feature type="signal peptide" evidence="3">
    <location>
        <begin position="1"/>
        <end position="27"/>
    </location>
</feature>
<evidence type="ECO:0000259" key="4">
    <source>
        <dbReference type="Pfam" id="PF04909"/>
    </source>
</evidence>
<accession>A0A9E5JSL8</accession>
<feature type="chain" id="PRO_5038869625" evidence="3">
    <location>
        <begin position="28"/>
        <end position="367"/>
    </location>
</feature>
<dbReference type="NCBIfam" id="TIGR01409">
    <property type="entry name" value="TAT_signal_seq"/>
    <property type="match status" value="1"/>
</dbReference>
<comment type="caution">
    <text evidence="5">The sequence shown here is derived from an EMBL/GenBank/DDBJ whole genome shotgun (WGS) entry which is preliminary data.</text>
</comment>
<reference evidence="5" key="1">
    <citation type="submission" date="2020-03" db="EMBL/GenBank/DDBJ databases">
        <authorList>
            <person name="Guo F."/>
        </authorList>
    </citation>
    <scope>NUCLEOTIDE SEQUENCE</scope>
    <source>
        <strain evidence="5">JCM 30134</strain>
    </source>
</reference>
<proteinExistence type="predicted"/>